<dbReference type="InParanoid" id="A0A0C2WAL6"/>
<proteinExistence type="predicted"/>
<dbReference type="Pfam" id="PF06293">
    <property type="entry name" value="Kdo"/>
    <property type="match status" value="1"/>
</dbReference>
<dbReference type="InterPro" id="IPR011009">
    <property type="entry name" value="Kinase-like_dom_sf"/>
</dbReference>
<protein>
    <recommendedName>
        <fullName evidence="3">Alpha-galactosidase A</fullName>
    </recommendedName>
</protein>
<gene>
    <name evidence="1" type="ORF">M378DRAFT_170724</name>
</gene>
<dbReference type="SUPFAM" id="SSF56112">
    <property type="entry name" value="Protein kinase-like (PK-like)"/>
    <property type="match status" value="1"/>
</dbReference>
<keyword evidence="2" id="KW-1185">Reference proteome</keyword>
<dbReference type="AlphaFoldDB" id="A0A0C2WAL6"/>
<dbReference type="Gene3D" id="1.10.510.10">
    <property type="entry name" value="Transferase(Phosphotransferase) domain 1"/>
    <property type="match status" value="1"/>
</dbReference>
<dbReference type="STRING" id="946122.A0A0C2WAL6"/>
<dbReference type="OrthoDB" id="2687876at2759"/>
<evidence type="ECO:0000313" key="1">
    <source>
        <dbReference type="EMBL" id="KIL58302.1"/>
    </source>
</evidence>
<evidence type="ECO:0000313" key="2">
    <source>
        <dbReference type="Proteomes" id="UP000054549"/>
    </source>
</evidence>
<sequence>MGNTVYDIKVLQASVDPLDESQFRILVDGKFVKYLTIDAKLYSADDMCFEPSLISILPPLPPGDWNTGRISWNCADGHPHFSEVTKVELPSISHLWHPLQIDHLGLHMGHKLRSNVYEASTPQLDLPIVVKFARFPSEIPYLDSETCAYQWIQNHQIGPQFLGHLTEEGRVIGFAMERITSYQHATPEDLALCQLTLSKLHRLSIKHGDINKHNFLIHDDRATLIDFDSALQCNNAKVLEEEFRGLEKELNDMSGRGGRVVESSKVGVGGYV</sequence>
<accession>A0A0C2WAL6</accession>
<name>A0A0C2WAL6_AMAMK</name>
<reference evidence="1 2" key="1">
    <citation type="submission" date="2014-04" db="EMBL/GenBank/DDBJ databases">
        <title>Evolutionary Origins and Diversification of the Mycorrhizal Mutualists.</title>
        <authorList>
            <consortium name="DOE Joint Genome Institute"/>
            <consortium name="Mycorrhizal Genomics Consortium"/>
            <person name="Kohler A."/>
            <person name="Kuo A."/>
            <person name="Nagy L.G."/>
            <person name="Floudas D."/>
            <person name="Copeland A."/>
            <person name="Barry K.W."/>
            <person name="Cichocki N."/>
            <person name="Veneault-Fourrey C."/>
            <person name="LaButti K."/>
            <person name="Lindquist E.A."/>
            <person name="Lipzen A."/>
            <person name="Lundell T."/>
            <person name="Morin E."/>
            <person name="Murat C."/>
            <person name="Riley R."/>
            <person name="Ohm R."/>
            <person name="Sun H."/>
            <person name="Tunlid A."/>
            <person name="Henrissat B."/>
            <person name="Grigoriev I.V."/>
            <person name="Hibbett D.S."/>
            <person name="Martin F."/>
        </authorList>
    </citation>
    <scope>NUCLEOTIDE SEQUENCE [LARGE SCALE GENOMIC DNA]</scope>
    <source>
        <strain evidence="1 2">Koide BX008</strain>
    </source>
</reference>
<evidence type="ECO:0008006" key="3">
    <source>
        <dbReference type="Google" id="ProtNLM"/>
    </source>
</evidence>
<dbReference type="Proteomes" id="UP000054549">
    <property type="component" value="Unassembled WGS sequence"/>
</dbReference>
<organism evidence="1 2">
    <name type="scientific">Amanita muscaria (strain Koide BX008)</name>
    <dbReference type="NCBI Taxonomy" id="946122"/>
    <lineage>
        <taxon>Eukaryota</taxon>
        <taxon>Fungi</taxon>
        <taxon>Dikarya</taxon>
        <taxon>Basidiomycota</taxon>
        <taxon>Agaricomycotina</taxon>
        <taxon>Agaricomycetes</taxon>
        <taxon>Agaricomycetidae</taxon>
        <taxon>Agaricales</taxon>
        <taxon>Pluteineae</taxon>
        <taxon>Amanitaceae</taxon>
        <taxon>Amanita</taxon>
    </lineage>
</organism>
<dbReference type="HOGENOM" id="CLU_064787_2_0_1"/>
<dbReference type="EMBL" id="KN818341">
    <property type="protein sequence ID" value="KIL58302.1"/>
    <property type="molecule type" value="Genomic_DNA"/>
</dbReference>